<dbReference type="GO" id="GO:0005524">
    <property type="term" value="F:ATP binding"/>
    <property type="evidence" value="ECO:0007669"/>
    <property type="project" value="UniProtKB-UniRule"/>
</dbReference>
<keyword evidence="4 10" id="KW-0808">Transferase</keyword>
<evidence type="ECO:0000256" key="10">
    <source>
        <dbReference type="HAMAP-Rule" id="MF_00185"/>
    </source>
</evidence>
<organism evidence="14">
    <name type="scientific">Dictyoglomus thermophilum</name>
    <dbReference type="NCBI Taxonomy" id="14"/>
    <lineage>
        <taxon>Bacteria</taxon>
        <taxon>Pseudomonadati</taxon>
        <taxon>Dictyoglomota</taxon>
        <taxon>Dictyoglomia</taxon>
        <taxon>Dictyoglomales</taxon>
        <taxon>Dictyoglomaceae</taxon>
        <taxon>Dictyoglomus</taxon>
    </lineage>
</organism>
<evidence type="ECO:0000256" key="4">
    <source>
        <dbReference type="ARBA" id="ARBA00022679"/>
    </source>
</evidence>
<keyword evidence="7 10" id="KW-0067">ATP-binding</keyword>
<keyword evidence="8 10" id="KW-0460">Magnesium</keyword>
<evidence type="ECO:0000256" key="2">
    <source>
        <dbReference type="ARBA" id="ARBA00003213"/>
    </source>
</evidence>
<evidence type="ECO:0000256" key="7">
    <source>
        <dbReference type="ARBA" id="ARBA00022840"/>
    </source>
</evidence>
<comment type="caution">
    <text evidence="10">Lacks conserved residue(s) required for the propagation of feature annotation.</text>
</comment>
<dbReference type="Gene3D" id="3.40.50.300">
    <property type="entry name" value="P-loop containing nucleotide triphosphate hydrolases"/>
    <property type="match status" value="1"/>
</dbReference>
<evidence type="ECO:0000256" key="6">
    <source>
        <dbReference type="ARBA" id="ARBA00022741"/>
    </source>
</evidence>
<evidence type="ECO:0000256" key="9">
    <source>
        <dbReference type="ARBA" id="ARBA00049563"/>
    </source>
</evidence>
<comment type="subunit">
    <text evidence="10">Monomer.</text>
</comment>
<dbReference type="InterPro" id="IPR018022">
    <property type="entry name" value="IPT"/>
</dbReference>
<dbReference type="InterPro" id="IPR039657">
    <property type="entry name" value="Dimethylallyltransferase"/>
</dbReference>
<comment type="similarity">
    <text evidence="3 10 13">Belongs to the IPP transferase family.</text>
</comment>
<dbReference type="AlphaFoldDB" id="A0A7V4DXN5"/>
<feature type="binding site" evidence="10">
    <location>
        <begin position="12"/>
        <end position="17"/>
    </location>
    <ligand>
        <name>substrate</name>
    </ligand>
</feature>
<evidence type="ECO:0000256" key="1">
    <source>
        <dbReference type="ARBA" id="ARBA00001946"/>
    </source>
</evidence>
<feature type="region of interest" description="Interaction with substrate tRNA" evidence="10">
    <location>
        <begin position="35"/>
        <end position="38"/>
    </location>
</feature>
<feature type="binding site" evidence="10">
    <location>
        <begin position="10"/>
        <end position="17"/>
    </location>
    <ligand>
        <name>ATP</name>
        <dbReference type="ChEBI" id="CHEBI:30616"/>
    </ligand>
</feature>
<dbReference type="Gene3D" id="1.10.20.140">
    <property type="match status" value="1"/>
</dbReference>
<reference evidence="14" key="1">
    <citation type="journal article" date="2020" name="mSystems">
        <title>Genome- and Community-Level Interaction Insights into Carbon Utilization and Element Cycling Functions of Hydrothermarchaeota in Hydrothermal Sediment.</title>
        <authorList>
            <person name="Zhou Z."/>
            <person name="Liu Y."/>
            <person name="Xu W."/>
            <person name="Pan J."/>
            <person name="Luo Z.H."/>
            <person name="Li M."/>
        </authorList>
    </citation>
    <scope>NUCLEOTIDE SEQUENCE [LARGE SCALE GENOMIC DNA]</scope>
    <source>
        <strain evidence="14">SpSt-70</strain>
    </source>
</reference>
<dbReference type="GO" id="GO:0006400">
    <property type="term" value="P:tRNA modification"/>
    <property type="evidence" value="ECO:0007669"/>
    <property type="project" value="TreeGrafter"/>
</dbReference>
<evidence type="ECO:0000256" key="11">
    <source>
        <dbReference type="RuleBase" id="RU003783"/>
    </source>
</evidence>
<dbReference type="PANTHER" id="PTHR11088">
    <property type="entry name" value="TRNA DIMETHYLALLYLTRANSFERASE"/>
    <property type="match status" value="1"/>
</dbReference>
<comment type="catalytic activity">
    <reaction evidence="9 10 11">
        <text>adenosine(37) in tRNA + dimethylallyl diphosphate = N(6)-dimethylallyladenosine(37) in tRNA + diphosphate</text>
        <dbReference type="Rhea" id="RHEA:26482"/>
        <dbReference type="Rhea" id="RHEA-COMP:10162"/>
        <dbReference type="Rhea" id="RHEA-COMP:10375"/>
        <dbReference type="ChEBI" id="CHEBI:33019"/>
        <dbReference type="ChEBI" id="CHEBI:57623"/>
        <dbReference type="ChEBI" id="CHEBI:74411"/>
        <dbReference type="ChEBI" id="CHEBI:74415"/>
        <dbReference type="EC" id="2.5.1.75"/>
    </reaction>
</comment>
<feature type="site" description="Interaction with substrate tRNA" evidence="10">
    <location>
        <position position="101"/>
    </location>
</feature>
<comment type="cofactor">
    <cofactor evidence="1 10">
        <name>Mg(2+)</name>
        <dbReference type="ChEBI" id="CHEBI:18420"/>
    </cofactor>
</comment>
<dbReference type="RefSeq" id="WP_149123046.1">
    <property type="nucleotide sequence ID" value="NZ_VTFL01000005.1"/>
</dbReference>
<keyword evidence="6 10" id="KW-0547">Nucleotide-binding</keyword>
<evidence type="ECO:0000313" key="14">
    <source>
        <dbReference type="EMBL" id="HGK23975.1"/>
    </source>
</evidence>
<evidence type="ECO:0000256" key="8">
    <source>
        <dbReference type="ARBA" id="ARBA00022842"/>
    </source>
</evidence>
<dbReference type="EC" id="2.5.1.75" evidence="10"/>
<name>A0A7V4DXN5_DICTH</name>
<dbReference type="NCBIfam" id="TIGR00174">
    <property type="entry name" value="miaA"/>
    <property type="match status" value="1"/>
</dbReference>
<accession>A0A7V4DXN5</accession>
<dbReference type="EMBL" id="DTDV01000016">
    <property type="protein sequence ID" value="HGK23975.1"/>
    <property type="molecule type" value="Genomic_DNA"/>
</dbReference>
<keyword evidence="5 10" id="KW-0819">tRNA processing</keyword>
<gene>
    <name evidence="10 14" type="primary">miaA</name>
    <name evidence="14" type="ORF">ENU78_06005</name>
</gene>
<evidence type="ECO:0000256" key="3">
    <source>
        <dbReference type="ARBA" id="ARBA00005842"/>
    </source>
</evidence>
<evidence type="ECO:0000256" key="12">
    <source>
        <dbReference type="RuleBase" id="RU003784"/>
    </source>
</evidence>
<dbReference type="FunFam" id="1.10.20.140:FF:000001">
    <property type="entry name" value="tRNA dimethylallyltransferase"/>
    <property type="match status" value="1"/>
</dbReference>
<sequence>MKIPLAVILGPTGTGKTDLSLELAKYLPVEIVSVDSMQVYQGMDIGTAKPSLEDRKRAPHHLIDIVPPDYFFTVAEFKERALKAIDEIYERGHYPLLVGGTPLYYKVLFGEFSIPHVPPDLEFRKKMREIAEREGEYKLYEELKKVDPKTASKVHPRDLKRIIRALEVYHKVGKPISEIAGEKKEDRFFVSKIGLYMPRELHYKILEQRVDKMIEKGLIDEVRNLYLKGIDERFVSMQGIGYKELLKYLKGEFTLEESIDLIKKRTKEFVKRQYTWFKKYKDIHWFDVSQYSLSQLAKLVYNTIINDWESQGYKYQDREGVDKVND</sequence>
<dbReference type="InterPro" id="IPR027417">
    <property type="entry name" value="P-loop_NTPase"/>
</dbReference>
<protein>
    <recommendedName>
        <fullName evidence="10">tRNA dimethylallyltransferase</fullName>
        <ecNumber evidence="10">2.5.1.75</ecNumber>
    </recommendedName>
    <alternativeName>
        <fullName evidence="10">Dimethylallyl diphosphate:tRNA dimethylallyltransferase</fullName>
        <shortName evidence="10">DMAPP:tRNA dimethylallyltransferase</shortName>
        <shortName evidence="10">DMATase</shortName>
    </alternativeName>
    <alternativeName>
        <fullName evidence="10">Isopentenyl-diphosphate:tRNA isopentenyltransferase</fullName>
        <shortName evidence="10">IPP transferase</shortName>
        <shortName evidence="10">IPPT</shortName>
        <shortName evidence="10">IPTase</shortName>
    </alternativeName>
</protein>
<dbReference type="SUPFAM" id="SSF52540">
    <property type="entry name" value="P-loop containing nucleoside triphosphate hydrolases"/>
    <property type="match status" value="2"/>
</dbReference>
<evidence type="ECO:0000256" key="13">
    <source>
        <dbReference type="RuleBase" id="RU003785"/>
    </source>
</evidence>
<dbReference type="GO" id="GO:0052381">
    <property type="term" value="F:tRNA dimethylallyltransferase activity"/>
    <property type="evidence" value="ECO:0007669"/>
    <property type="project" value="UniProtKB-UniRule"/>
</dbReference>
<comment type="caution">
    <text evidence="14">The sequence shown here is derived from an EMBL/GenBank/DDBJ whole genome shotgun (WGS) entry which is preliminary data.</text>
</comment>
<dbReference type="HAMAP" id="MF_00185">
    <property type="entry name" value="IPP_trans"/>
    <property type="match status" value="1"/>
</dbReference>
<comment type="function">
    <text evidence="2 10 12">Catalyzes the transfer of a dimethylallyl group onto the adenine at position 37 in tRNAs that read codons beginning with uridine, leading to the formation of N6-(dimethylallyl)adenosine (i(6)A).</text>
</comment>
<dbReference type="Pfam" id="PF01715">
    <property type="entry name" value="IPPT"/>
    <property type="match status" value="1"/>
</dbReference>
<feature type="site" description="Interaction with substrate tRNA" evidence="10">
    <location>
        <position position="124"/>
    </location>
</feature>
<proteinExistence type="inferred from homology"/>
<dbReference type="PANTHER" id="PTHR11088:SF60">
    <property type="entry name" value="TRNA DIMETHYLALLYLTRANSFERASE"/>
    <property type="match status" value="1"/>
</dbReference>
<evidence type="ECO:0000256" key="5">
    <source>
        <dbReference type="ARBA" id="ARBA00022694"/>
    </source>
</evidence>